<comment type="caution">
    <text evidence="2">The sequence shown here is derived from an EMBL/GenBank/DDBJ whole genome shotgun (WGS) entry which is preliminary data.</text>
</comment>
<reference evidence="2 3" key="1">
    <citation type="submission" date="2018-03" db="EMBL/GenBank/DDBJ databases">
        <title>Genomic Encyclopedia of Archaeal and Bacterial Type Strains, Phase II (KMG-II): from individual species to whole genera.</title>
        <authorList>
            <person name="Goeker M."/>
        </authorList>
    </citation>
    <scope>NUCLEOTIDE SEQUENCE [LARGE SCALE GENOMIC DNA]</scope>
    <source>
        <strain evidence="2 3">DSM 45312</strain>
    </source>
</reference>
<proteinExistence type="predicted"/>
<protein>
    <submittedName>
        <fullName evidence="2">Uncharacterized protein DUF742</fullName>
    </submittedName>
</protein>
<name>A0A2P8DIW5_9ACTN</name>
<organism evidence="2 3">
    <name type="scientific">Murinocardiopsis flavida</name>
    <dbReference type="NCBI Taxonomy" id="645275"/>
    <lineage>
        <taxon>Bacteria</taxon>
        <taxon>Bacillati</taxon>
        <taxon>Actinomycetota</taxon>
        <taxon>Actinomycetes</taxon>
        <taxon>Streptosporangiales</taxon>
        <taxon>Nocardiopsidaceae</taxon>
        <taxon>Murinocardiopsis</taxon>
    </lineage>
</organism>
<dbReference type="InterPro" id="IPR007995">
    <property type="entry name" value="DUF742"/>
</dbReference>
<evidence type="ECO:0000313" key="3">
    <source>
        <dbReference type="Proteomes" id="UP000240542"/>
    </source>
</evidence>
<dbReference type="EMBL" id="PYGA01000009">
    <property type="protein sequence ID" value="PSK97172.1"/>
    <property type="molecule type" value="Genomic_DNA"/>
</dbReference>
<dbReference type="AlphaFoldDB" id="A0A2P8DIW5"/>
<dbReference type="Pfam" id="PF05331">
    <property type="entry name" value="DUF742"/>
    <property type="match status" value="1"/>
</dbReference>
<dbReference type="Proteomes" id="UP000240542">
    <property type="component" value="Unassembled WGS sequence"/>
</dbReference>
<feature type="region of interest" description="Disordered" evidence="1">
    <location>
        <begin position="1"/>
        <end position="23"/>
    </location>
</feature>
<accession>A0A2P8DIW5</accession>
<keyword evidence="3" id="KW-1185">Reference proteome</keyword>
<dbReference type="PANTHER" id="PTHR36221:SF1">
    <property type="entry name" value="DUF742 DOMAIN-CONTAINING PROTEIN"/>
    <property type="match status" value="1"/>
</dbReference>
<dbReference type="PANTHER" id="PTHR36221">
    <property type="entry name" value="DUF742 DOMAIN-CONTAINING PROTEIN"/>
    <property type="match status" value="1"/>
</dbReference>
<gene>
    <name evidence="2" type="ORF">CLV63_109176</name>
</gene>
<sequence length="128" mass="13737">MTGPGMHEPHGPGPEPLDGDPLVRPYVITTGRGSLDTVRLDMISIIVSTRAEIDETTLEPEQVEIIALCRDAKSVAEVAAHLHIPVGVVKVLLRDLIGRGYALARAPITESPVGRDVLQAVIHGIQRL</sequence>
<evidence type="ECO:0000256" key="1">
    <source>
        <dbReference type="SAM" id="MobiDB-lite"/>
    </source>
</evidence>
<evidence type="ECO:0000313" key="2">
    <source>
        <dbReference type="EMBL" id="PSK97172.1"/>
    </source>
</evidence>